<keyword evidence="11 18" id="KW-0812">Transmembrane</keyword>
<dbReference type="PATRIC" id="fig|273035.7.peg.1269"/>
<feature type="compositionally biased region" description="Basic and acidic residues" evidence="19">
    <location>
        <begin position="7"/>
        <end position="18"/>
    </location>
</feature>
<comment type="similarity">
    <text evidence="5 18">Belongs to the CDS family.</text>
</comment>
<keyword evidence="8" id="KW-1003">Cell membrane</keyword>
<dbReference type="PANTHER" id="PTHR46382">
    <property type="entry name" value="PHOSPHATIDATE CYTIDYLYLTRANSFERASE"/>
    <property type="match status" value="1"/>
</dbReference>
<evidence type="ECO:0000256" key="1">
    <source>
        <dbReference type="ARBA" id="ARBA00001698"/>
    </source>
</evidence>
<dbReference type="OrthoDB" id="9799199at2"/>
<feature type="transmembrane region" description="Helical" evidence="20">
    <location>
        <begin position="296"/>
        <end position="320"/>
    </location>
</feature>
<comment type="pathway">
    <text evidence="3 18">Phospholipid metabolism; CDP-diacylglycerol biosynthesis; CDP-diacylglycerol from sn-glycerol 3-phosphate: step 3/3.</text>
</comment>
<keyword evidence="15 20" id="KW-0472">Membrane</keyword>
<dbReference type="PROSITE" id="PS01315">
    <property type="entry name" value="CDS"/>
    <property type="match status" value="1"/>
</dbReference>
<dbReference type="GO" id="GO:0016024">
    <property type="term" value="P:CDP-diacylglycerol biosynthetic process"/>
    <property type="evidence" value="ECO:0007669"/>
    <property type="project" value="UniProtKB-UniPathway"/>
</dbReference>
<evidence type="ECO:0000256" key="15">
    <source>
        <dbReference type="ARBA" id="ARBA00023136"/>
    </source>
</evidence>
<dbReference type="EMBL" id="CP010899">
    <property type="protein sequence ID" value="ALA97915.1"/>
    <property type="molecule type" value="Genomic_DNA"/>
</dbReference>
<evidence type="ECO:0000256" key="17">
    <source>
        <dbReference type="ARBA" id="ARBA00023264"/>
    </source>
</evidence>
<gene>
    <name evidence="21" type="primary">cdsA</name>
    <name evidence="21" type="ORF">SKUN_001029</name>
</gene>
<keyword evidence="22" id="KW-1185">Reference proteome</keyword>
<feature type="region of interest" description="Disordered" evidence="19">
    <location>
        <begin position="1"/>
        <end position="25"/>
    </location>
</feature>
<dbReference type="EC" id="2.7.7.41" evidence="6 18"/>
<evidence type="ECO:0000256" key="19">
    <source>
        <dbReference type="SAM" id="MobiDB-lite"/>
    </source>
</evidence>
<dbReference type="RefSeq" id="WP_144416767.1">
    <property type="nucleotide sequence ID" value="NZ_CP010899.1"/>
</dbReference>
<name>A0A0K2JH43_SPIKU</name>
<evidence type="ECO:0000256" key="18">
    <source>
        <dbReference type="RuleBase" id="RU003938"/>
    </source>
</evidence>
<comment type="catalytic activity">
    <reaction evidence="1 18">
        <text>a 1,2-diacyl-sn-glycero-3-phosphate + CTP + H(+) = a CDP-1,2-diacyl-sn-glycerol + diphosphate</text>
        <dbReference type="Rhea" id="RHEA:16229"/>
        <dbReference type="ChEBI" id="CHEBI:15378"/>
        <dbReference type="ChEBI" id="CHEBI:33019"/>
        <dbReference type="ChEBI" id="CHEBI:37563"/>
        <dbReference type="ChEBI" id="CHEBI:58332"/>
        <dbReference type="ChEBI" id="CHEBI:58608"/>
        <dbReference type="EC" id="2.7.7.41"/>
    </reaction>
</comment>
<proteinExistence type="inferred from homology"/>
<feature type="transmembrane region" description="Helical" evidence="20">
    <location>
        <begin position="183"/>
        <end position="201"/>
    </location>
</feature>
<organism evidence="21 22">
    <name type="scientific">Spiroplasma kunkelii CR2-3x</name>
    <dbReference type="NCBI Taxonomy" id="273035"/>
    <lineage>
        <taxon>Bacteria</taxon>
        <taxon>Bacillati</taxon>
        <taxon>Mycoplasmatota</taxon>
        <taxon>Mollicutes</taxon>
        <taxon>Entomoplasmatales</taxon>
        <taxon>Spiroplasmataceae</taxon>
        <taxon>Spiroplasma</taxon>
    </lineage>
</organism>
<evidence type="ECO:0000256" key="4">
    <source>
        <dbReference type="ARBA" id="ARBA00005189"/>
    </source>
</evidence>
<feature type="transmembrane region" description="Helical" evidence="20">
    <location>
        <begin position="256"/>
        <end position="276"/>
    </location>
</feature>
<evidence type="ECO:0000256" key="11">
    <source>
        <dbReference type="ARBA" id="ARBA00022692"/>
    </source>
</evidence>
<sequence length="363" mass="41734">MINNQEDNVHVNENEKSTGDYNLTNKASKSKEHKDMFQKKYVARHITFYLLLVFLGLYLFTGAIATEWHGNVPHIEIANYVFIGINAVILGLVNYEILRLVGETKWPIYTQVITYLLIIFLFLFPAESIATEYGGIGSINYPFYTLLNWNWLKPWIIFVIYLCAILGYYCLVFSSKEITFSKMTLILIFTLYLTFALKAMNKFMLNPAYGWSSVVWLALIIILTDTFAFVGGVTYGKHKLAPTISPNKTWEGAVTGIILAAVIAITYAILMFHFATSNHWVFNFFSNDNDQNVMRYVIYFLLAFVLSILSQLGDLSFSWIKRRYNIKDFSNLLPGHGGILDRLDSFSLVFFLMFIISNIVLQR</sequence>
<dbReference type="PANTHER" id="PTHR46382:SF1">
    <property type="entry name" value="PHOSPHATIDATE CYTIDYLYLTRANSFERASE"/>
    <property type="match status" value="1"/>
</dbReference>
<protein>
    <recommendedName>
        <fullName evidence="7 18">Phosphatidate cytidylyltransferase</fullName>
        <ecNumber evidence="6 18">2.7.7.41</ecNumber>
    </recommendedName>
</protein>
<evidence type="ECO:0000256" key="5">
    <source>
        <dbReference type="ARBA" id="ARBA00010185"/>
    </source>
</evidence>
<evidence type="ECO:0000256" key="8">
    <source>
        <dbReference type="ARBA" id="ARBA00022475"/>
    </source>
</evidence>
<evidence type="ECO:0000256" key="2">
    <source>
        <dbReference type="ARBA" id="ARBA00004651"/>
    </source>
</evidence>
<accession>A0A0K2JH43</accession>
<keyword evidence="13 20" id="KW-1133">Transmembrane helix</keyword>
<dbReference type="AlphaFoldDB" id="A0A0K2JH43"/>
<evidence type="ECO:0000256" key="14">
    <source>
        <dbReference type="ARBA" id="ARBA00023098"/>
    </source>
</evidence>
<feature type="transmembrane region" description="Helical" evidence="20">
    <location>
        <begin position="77"/>
        <end position="94"/>
    </location>
</feature>
<keyword evidence="12 18" id="KW-0548">Nucleotidyltransferase</keyword>
<evidence type="ECO:0000256" key="10">
    <source>
        <dbReference type="ARBA" id="ARBA00022679"/>
    </source>
</evidence>
<keyword evidence="17" id="KW-1208">Phospholipid metabolism</keyword>
<dbReference type="Pfam" id="PF01148">
    <property type="entry name" value="CTP_transf_1"/>
    <property type="match status" value="1"/>
</dbReference>
<keyword evidence="16" id="KW-0594">Phospholipid biosynthesis</keyword>
<feature type="transmembrane region" description="Helical" evidence="20">
    <location>
        <begin position="151"/>
        <end position="171"/>
    </location>
</feature>
<reference evidence="21 22" key="1">
    <citation type="journal article" date="2015" name="Genome Announc.">
        <title>Complete Genome Sequence of Spiroplasma kunkelii Strain CR2-3x, Causal Agent of Corn Stunt Disease in Zea mays L.</title>
        <authorList>
            <person name="Davis R.E."/>
            <person name="Shao J."/>
            <person name="Dally E.L."/>
            <person name="Zhao Y."/>
            <person name="Gasparich G.E."/>
            <person name="Gaynor B.J."/>
            <person name="Athey J.C."/>
            <person name="Harrison N.A."/>
            <person name="Donofrio N."/>
        </authorList>
    </citation>
    <scope>NUCLEOTIDE SEQUENCE [LARGE SCALE GENOMIC DNA]</scope>
    <source>
        <strain evidence="21 22">CR2-3x</strain>
    </source>
</reference>
<keyword evidence="10 18" id="KW-0808">Transferase</keyword>
<dbReference type="UniPathway" id="UPA00557">
    <property type="reaction ID" value="UER00614"/>
</dbReference>
<evidence type="ECO:0000256" key="16">
    <source>
        <dbReference type="ARBA" id="ARBA00023209"/>
    </source>
</evidence>
<evidence type="ECO:0000256" key="9">
    <source>
        <dbReference type="ARBA" id="ARBA00022516"/>
    </source>
</evidence>
<evidence type="ECO:0000256" key="12">
    <source>
        <dbReference type="ARBA" id="ARBA00022695"/>
    </source>
</evidence>
<feature type="transmembrane region" description="Helical" evidence="20">
    <location>
        <begin position="213"/>
        <end position="235"/>
    </location>
</feature>
<comment type="pathway">
    <text evidence="4">Lipid metabolism.</text>
</comment>
<dbReference type="GO" id="GO:0004605">
    <property type="term" value="F:phosphatidate cytidylyltransferase activity"/>
    <property type="evidence" value="ECO:0007669"/>
    <property type="project" value="UniProtKB-EC"/>
</dbReference>
<dbReference type="GO" id="GO:0005886">
    <property type="term" value="C:plasma membrane"/>
    <property type="evidence" value="ECO:0007669"/>
    <property type="project" value="UniProtKB-SubCell"/>
</dbReference>
<evidence type="ECO:0000313" key="22">
    <source>
        <dbReference type="Proteomes" id="UP000062963"/>
    </source>
</evidence>
<dbReference type="InterPro" id="IPR000374">
    <property type="entry name" value="PC_trans"/>
</dbReference>
<evidence type="ECO:0000256" key="13">
    <source>
        <dbReference type="ARBA" id="ARBA00022989"/>
    </source>
</evidence>
<feature type="transmembrane region" description="Helical" evidence="20">
    <location>
        <begin position="46"/>
        <end position="65"/>
    </location>
</feature>
<evidence type="ECO:0000256" key="20">
    <source>
        <dbReference type="SAM" id="Phobius"/>
    </source>
</evidence>
<dbReference type="STRING" id="273035.SKUN_001029"/>
<evidence type="ECO:0000313" key="21">
    <source>
        <dbReference type="EMBL" id="ALA97915.1"/>
    </source>
</evidence>
<comment type="subcellular location">
    <subcellularLocation>
        <location evidence="2">Cell membrane</location>
        <topology evidence="2">Multi-pass membrane protein</topology>
    </subcellularLocation>
</comment>
<evidence type="ECO:0000256" key="7">
    <source>
        <dbReference type="ARBA" id="ARBA00019373"/>
    </source>
</evidence>
<dbReference type="Proteomes" id="UP000062963">
    <property type="component" value="Chromosome"/>
</dbReference>
<keyword evidence="9" id="KW-0444">Lipid biosynthesis</keyword>
<feature type="transmembrane region" description="Helical" evidence="20">
    <location>
        <begin position="341"/>
        <end position="361"/>
    </location>
</feature>
<keyword evidence="14" id="KW-0443">Lipid metabolism</keyword>
<evidence type="ECO:0000256" key="3">
    <source>
        <dbReference type="ARBA" id="ARBA00005119"/>
    </source>
</evidence>
<dbReference type="KEGG" id="skn:SKUN_001029"/>
<evidence type="ECO:0000256" key="6">
    <source>
        <dbReference type="ARBA" id="ARBA00012487"/>
    </source>
</evidence>